<keyword evidence="1" id="KW-0812">Transmembrane</keyword>
<keyword evidence="1" id="KW-0472">Membrane</keyword>
<dbReference type="AlphaFoldDB" id="A0A7S4D069"/>
<feature type="transmembrane region" description="Helical" evidence="1">
    <location>
        <begin position="65"/>
        <end position="92"/>
    </location>
</feature>
<organism evidence="2">
    <name type="scientific">Eutreptiella gymnastica</name>
    <dbReference type="NCBI Taxonomy" id="73025"/>
    <lineage>
        <taxon>Eukaryota</taxon>
        <taxon>Discoba</taxon>
        <taxon>Euglenozoa</taxon>
        <taxon>Euglenida</taxon>
        <taxon>Spirocuta</taxon>
        <taxon>Euglenophyceae</taxon>
        <taxon>Eutreptiales</taxon>
        <taxon>Eutreptiaceae</taxon>
        <taxon>Eutreptiella</taxon>
    </lineage>
</organism>
<name>A0A7S4D069_9EUGL</name>
<proteinExistence type="predicted"/>
<evidence type="ECO:0000313" key="2">
    <source>
        <dbReference type="EMBL" id="CAE0811959.1"/>
    </source>
</evidence>
<protein>
    <recommendedName>
        <fullName evidence="3">Response regulatory domain-containing protein</fullName>
    </recommendedName>
</protein>
<evidence type="ECO:0008006" key="3">
    <source>
        <dbReference type="Google" id="ProtNLM"/>
    </source>
</evidence>
<gene>
    <name evidence="2" type="ORF">EGYM00163_LOCUS23109</name>
</gene>
<dbReference type="EMBL" id="HBJA01065500">
    <property type="protein sequence ID" value="CAE0811959.1"/>
    <property type="molecule type" value="Transcribed_RNA"/>
</dbReference>
<feature type="transmembrane region" description="Helical" evidence="1">
    <location>
        <begin position="98"/>
        <end position="124"/>
    </location>
</feature>
<keyword evidence="1" id="KW-1133">Transmembrane helix</keyword>
<evidence type="ECO:0000256" key="1">
    <source>
        <dbReference type="SAM" id="Phobius"/>
    </source>
</evidence>
<dbReference type="InterPro" id="IPR011006">
    <property type="entry name" value="CheY-like_superfamily"/>
</dbReference>
<dbReference type="SUPFAM" id="SSF52172">
    <property type="entry name" value="CheY-like"/>
    <property type="match status" value="1"/>
</dbReference>
<reference evidence="2" key="1">
    <citation type="submission" date="2021-01" db="EMBL/GenBank/DDBJ databases">
        <authorList>
            <person name="Corre E."/>
            <person name="Pelletier E."/>
            <person name="Niang G."/>
            <person name="Scheremetjew M."/>
            <person name="Finn R."/>
            <person name="Kale V."/>
            <person name="Holt S."/>
            <person name="Cochrane G."/>
            <person name="Meng A."/>
            <person name="Brown T."/>
            <person name="Cohen L."/>
        </authorList>
    </citation>
    <scope>NUCLEOTIDE SEQUENCE</scope>
    <source>
        <strain evidence="2">CCMP1594</strain>
    </source>
</reference>
<sequence>MASALTVHLHTQVWLQHAYSTGLDLVVPLVNTPQAKAQLDWYLRDKVSASVLNALLAFQMPQMMLLAFVGLYQSTTVATILMPVGFILTVVLSPEVPITVVLLRGATFIIFASFLLAIMTSVTIGRRHSFSMERFSEASLRQSVEASRALEVATEASRKADSILNHTLKNTMADAAGEIDLFLENGPCDEVACAPLRQSVASLRRGMRSCRHRQAYLQLVAHQYTPSLQPVGLVNFVNDLTAGRHMKLDVKDFTACFDATLCSLILDNAISNAFKHGHPKTPNVQLTIKDVLPESGPRSLPEPAVRLKFIITNDINPARPKITEDYVNKVLSGKARPATSALSDRIGLQHSFLAAEAQGMLVSLTQQGGKVVFEAELDVEVVASQAEAKNTQLEEDLTRFPQGLAIYCIDDSASARRLLHHNLITWANTTNVHMFGRDELEVSRFTSAALANADIAILDQHLEYGGETNILGTDLVAQLVEGEFQGLICMRSANVAKHDRTKYAQAGAHCTFGKDVLMKQMVQEMKAAYVRCIVNSTSACSDCLTTAEDDADFPTLNPGEPSDLWVQPLDSAPRPTSPRQVAYQMQVLSP</sequence>
<accession>A0A7S4D069</accession>